<sequence>MTNRQLNLNAFIYPTGHHEASWRHSGSVPERLYDVTYFQELARLAESAKLDAVFFADGPALRTEVKYRPDYGLEPITTLVAMATVTTHLGLIATASTTYYEPYNLARLFSSLDHISGGRAAWNIVTTATDAAAANFGYTEHPDVHERYARAREFVDAAIKLWDSWEDDALVLDKTAGVYADPDKIHRIDVEGDYVKVRGPFGSARSPQGRPVLVQAGSSNDGRDFASTYAEAIFTAHQRIEDAQAFYTDIKTRAAAFGRNPDHVKILPGLSPFIGATEAEAKELHREFNELTIVEYGLGQLQKMGRIDVSRLELDEKVPVELFAGAGDITDNNNSRRLVFAKIVEREQPTLRQLLHKLAGARGHNVVAGTPVQIADIIEEWFTNGAADGFNIMPPQYPQGLEAFASQVVPILQERSLFRTEYTGTTLRDHYGLPRPESQYAHELALSGATGDFAPGGATGDFALSGV</sequence>
<accession>A0A7M2XM97</accession>
<evidence type="ECO:0000313" key="9">
    <source>
        <dbReference type="Proteomes" id="UP000593818"/>
    </source>
</evidence>
<organism evidence="8 9">
    <name type="scientific">Rhodococcus pyridinivorans</name>
    <dbReference type="NCBI Taxonomy" id="103816"/>
    <lineage>
        <taxon>Bacteria</taxon>
        <taxon>Bacillati</taxon>
        <taxon>Actinomycetota</taxon>
        <taxon>Actinomycetes</taxon>
        <taxon>Mycobacteriales</taxon>
        <taxon>Nocardiaceae</taxon>
        <taxon>Rhodococcus</taxon>
    </lineage>
</organism>
<name>A0A7M2XM97_9NOCA</name>
<evidence type="ECO:0000256" key="1">
    <source>
        <dbReference type="ARBA" id="ARBA00022630"/>
    </source>
</evidence>
<dbReference type="RefSeq" id="WP_064256019.1">
    <property type="nucleotide sequence ID" value="NZ_CP063450.1"/>
</dbReference>
<dbReference type="InterPro" id="IPR011251">
    <property type="entry name" value="Luciferase-like_dom"/>
</dbReference>
<feature type="binding site" evidence="6">
    <location>
        <position position="57"/>
    </location>
    <ligand>
        <name>FMN</name>
        <dbReference type="ChEBI" id="CHEBI:58210"/>
    </ligand>
</feature>
<dbReference type="AlphaFoldDB" id="A0A7M2XM97"/>
<dbReference type="Gene3D" id="3.20.20.30">
    <property type="entry name" value="Luciferase-like domain"/>
    <property type="match status" value="1"/>
</dbReference>
<dbReference type="Proteomes" id="UP000593818">
    <property type="component" value="Chromosome"/>
</dbReference>
<keyword evidence="9" id="KW-1185">Reference proteome</keyword>
<keyword evidence="4" id="KW-0503">Monooxygenase</keyword>
<dbReference type="EMBL" id="CP063450">
    <property type="protein sequence ID" value="QOV98928.1"/>
    <property type="molecule type" value="Genomic_DNA"/>
</dbReference>
<dbReference type="GO" id="GO:0016705">
    <property type="term" value="F:oxidoreductase activity, acting on paired donors, with incorporation or reduction of molecular oxygen"/>
    <property type="evidence" value="ECO:0007669"/>
    <property type="project" value="InterPro"/>
</dbReference>
<dbReference type="NCBIfam" id="TIGR03860">
    <property type="entry name" value="FMN_nitrolo"/>
    <property type="match status" value="1"/>
</dbReference>
<dbReference type="GO" id="GO:0004497">
    <property type="term" value="F:monooxygenase activity"/>
    <property type="evidence" value="ECO:0007669"/>
    <property type="project" value="UniProtKB-KW"/>
</dbReference>
<evidence type="ECO:0000256" key="6">
    <source>
        <dbReference type="PIRSR" id="PIRSR000337-1"/>
    </source>
</evidence>
<reference evidence="8 9" key="1">
    <citation type="submission" date="2020-10" db="EMBL/GenBank/DDBJ databases">
        <title>Whole genome sequence of oil-degrading bacteria Rhodococcus pyridinivorans strain 5Ap.</title>
        <authorList>
            <person name="Akhremchuk A.E."/>
            <person name="Valentovich L.N."/>
            <person name="Charniauskaya M.I."/>
            <person name="Bukliarevich H.A."/>
            <person name="Titok M.A."/>
        </authorList>
    </citation>
    <scope>NUCLEOTIDE SEQUENCE [LARGE SCALE GENOMIC DNA]</scope>
    <source>
        <strain evidence="8 9">5Ap</strain>
    </source>
</reference>
<dbReference type="CDD" id="cd01095">
    <property type="entry name" value="Nitrilotriacetate_monoxgenase"/>
    <property type="match status" value="1"/>
</dbReference>
<dbReference type="PIRSF" id="PIRSF000337">
    <property type="entry name" value="NTA_MOA"/>
    <property type="match status" value="1"/>
</dbReference>
<evidence type="ECO:0000256" key="5">
    <source>
        <dbReference type="ARBA" id="ARBA00033748"/>
    </source>
</evidence>
<keyword evidence="1 6" id="KW-0285">Flavoprotein</keyword>
<evidence type="ECO:0000256" key="3">
    <source>
        <dbReference type="ARBA" id="ARBA00023002"/>
    </source>
</evidence>
<dbReference type="PANTHER" id="PTHR30011">
    <property type="entry name" value="ALKANESULFONATE MONOOXYGENASE-RELATED"/>
    <property type="match status" value="1"/>
</dbReference>
<comment type="similarity">
    <text evidence="5">Belongs to the NtaA/SnaA/DszA monooxygenase family.</text>
</comment>
<feature type="binding site" evidence="6">
    <location>
        <position position="218"/>
    </location>
    <ligand>
        <name>FMN</name>
        <dbReference type="ChEBI" id="CHEBI:58210"/>
    </ligand>
</feature>
<feature type="domain" description="Luciferase-like" evidence="7">
    <location>
        <begin position="20"/>
        <end position="324"/>
    </location>
</feature>
<evidence type="ECO:0000259" key="7">
    <source>
        <dbReference type="Pfam" id="PF00296"/>
    </source>
</evidence>
<feature type="binding site" evidence="6">
    <location>
        <position position="94"/>
    </location>
    <ligand>
        <name>FMN</name>
        <dbReference type="ChEBI" id="CHEBI:58210"/>
    </ligand>
</feature>
<dbReference type="Pfam" id="PF00296">
    <property type="entry name" value="Bac_luciferase"/>
    <property type="match status" value="1"/>
</dbReference>
<protein>
    <submittedName>
        <fullName evidence="8">LLM class flavin-dependent oxidoreductase</fullName>
    </submittedName>
</protein>
<feature type="binding site" evidence="6">
    <location>
        <position position="148"/>
    </location>
    <ligand>
        <name>FMN</name>
        <dbReference type="ChEBI" id="CHEBI:58210"/>
    </ligand>
</feature>
<feature type="binding site" evidence="6">
    <location>
        <position position="219"/>
    </location>
    <ligand>
        <name>FMN</name>
        <dbReference type="ChEBI" id="CHEBI:58210"/>
    </ligand>
</feature>
<evidence type="ECO:0000256" key="4">
    <source>
        <dbReference type="ARBA" id="ARBA00023033"/>
    </source>
</evidence>
<dbReference type="InterPro" id="IPR051260">
    <property type="entry name" value="Diverse_substr_monoxygenases"/>
</dbReference>
<dbReference type="InterPro" id="IPR036661">
    <property type="entry name" value="Luciferase-like_sf"/>
</dbReference>
<keyword evidence="3" id="KW-0560">Oxidoreductase</keyword>
<gene>
    <name evidence="8" type="ORF">INP59_00275</name>
</gene>
<dbReference type="PANTHER" id="PTHR30011:SF16">
    <property type="entry name" value="C2H2 FINGER DOMAIN TRANSCRIPTION FACTOR (EUROFUNG)-RELATED"/>
    <property type="match status" value="1"/>
</dbReference>
<keyword evidence="2 6" id="KW-0288">FMN</keyword>
<evidence type="ECO:0000256" key="2">
    <source>
        <dbReference type="ARBA" id="ARBA00022643"/>
    </source>
</evidence>
<dbReference type="InterPro" id="IPR016215">
    <property type="entry name" value="NTA_MOA"/>
</dbReference>
<dbReference type="SUPFAM" id="SSF51679">
    <property type="entry name" value="Bacterial luciferase-like"/>
    <property type="match status" value="1"/>
</dbReference>
<evidence type="ECO:0000313" key="8">
    <source>
        <dbReference type="EMBL" id="QOV98928.1"/>
    </source>
</evidence>
<proteinExistence type="inferred from homology"/>